<proteinExistence type="predicted"/>
<accession>A0A8A1LGN0</accession>
<dbReference type="EMBL" id="CP069104">
    <property type="protein sequence ID" value="QSS53041.1"/>
    <property type="molecule type" value="Genomic_DNA"/>
</dbReference>
<evidence type="ECO:0000313" key="2">
    <source>
        <dbReference type="Proteomes" id="UP000663419"/>
    </source>
</evidence>
<evidence type="ECO:0000313" key="1">
    <source>
        <dbReference type="EMBL" id="QSS53041.1"/>
    </source>
</evidence>
<dbReference type="VEuPathDB" id="FungiDB:I7I53_00169"/>
<dbReference type="AlphaFoldDB" id="A0A8A1LGN0"/>
<gene>
    <name evidence="1" type="ORF">I7I53_00169</name>
</gene>
<name>A0A8A1LGN0_AJEC8</name>
<protein>
    <submittedName>
        <fullName evidence="1">Uncharacterized protein</fullName>
    </submittedName>
</protein>
<organism evidence="1 2">
    <name type="scientific">Ajellomyces capsulatus (strain H88)</name>
    <name type="common">Darling's disease fungus</name>
    <name type="synonym">Histoplasma capsulatum</name>
    <dbReference type="NCBI Taxonomy" id="544711"/>
    <lineage>
        <taxon>Eukaryota</taxon>
        <taxon>Fungi</taxon>
        <taxon>Dikarya</taxon>
        <taxon>Ascomycota</taxon>
        <taxon>Pezizomycotina</taxon>
        <taxon>Eurotiomycetes</taxon>
        <taxon>Eurotiomycetidae</taxon>
        <taxon>Onygenales</taxon>
        <taxon>Ajellomycetaceae</taxon>
        <taxon>Histoplasma</taxon>
    </lineage>
</organism>
<reference evidence="1" key="1">
    <citation type="submission" date="2021-01" db="EMBL/GenBank/DDBJ databases">
        <title>Chromosome-level genome assembly of a human fungal pathogen reveals clustering of transcriptionally co-regulated genes.</title>
        <authorList>
            <person name="Voorhies M."/>
            <person name="Cohen S."/>
            <person name="Shea T.P."/>
            <person name="Petrus S."/>
            <person name="Munoz J.F."/>
            <person name="Poplawski S."/>
            <person name="Goldman W.E."/>
            <person name="Michael T."/>
            <person name="Cuomo C.A."/>
            <person name="Sil A."/>
            <person name="Beyhan S."/>
        </authorList>
    </citation>
    <scope>NUCLEOTIDE SEQUENCE</scope>
    <source>
        <strain evidence="1">H88</strain>
    </source>
</reference>
<sequence length="70" mass="8153">MIYKYGRFRPVLNACFVSVSYSYLRERRYAFVKCIAAHGSDNSYLEGVIVMIFKSTKILTSSFLPFFFSD</sequence>
<dbReference type="Proteomes" id="UP000663419">
    <property type="component" value="Chromosome 3"/>
</dbReference>